<proteinExistence type="predicted"/>
<evidence type="ECO:0000313" key="2">
    <source>
        <dbReference type="Proteomes" id="UP001221838"/>
    </source>
</evidence>
<evidence type="ECO:0000313" key="1">
    <source>
        <dbReference type="EMBL" id="MDC0712733.1"/>
    </source>
</evidence>
<dbReference type="RefSeq" id="WP_272142866.1">
    <property type="nucleotide sequence ID" value="NZ_JAQNDM010000002.1"/>
</dbReference>
<dbReference type="EMBL" id="JAQNDM010000002">
    <property type="protein sequence ID" value="MDC0712733.1"/>
    <property type="molecule type" value="Genomic_DNA"/>
</dbReference>
<reference evidence="1 2" key="1">
    <citation type="submission" date="2022-11" db="EMBL/GenBank/DDBJ databases">
        <title>Minimal conservation of predation-associated metabolite biosynthetic gene clusters underscores biosynthetic potential of Myxococcota including descriptions for ten novel species: Archangium lansinium sp. nov., Myxococcus landrumus sp. nov., Nannocystis bai.</title>
        <authorList>
            <person name="Ahearne A."/>
            <person name="Stevens C."/>
            <person name="Dowd S."/>
        </authorList>
    </citation>
    <scope>NUCLEOTIDE SEQUENCE [LARGE SCALE GENOMIC DNA]</scope>
    <source>
        <strain evidence="1 2">NCWAL01</strain>
    </source>
</reference>
<protein>
    <submittedName>
        <fullName evidence="1">Terminase family protein</fullName>
    </submittedName>
</protein>
<gene>
    <name evidence="1" type="ORF">POL68_30000</name>
</gene>
<name>A0ABT5DGJ4_9BACT</name>
<keyword evidence="2" id="KW-1185">Reference proteome</keyword>
<sequence length="161" mass="17670">MVNAVGSRAQLAKLFGGLEDKEVELFVFDLDFWARREQVPPDKFSTCFVMAGRSFGKTWRGARWVIKKVWQAKSAGALIGPTAADVRDTMIRGPSGLLALSPLGFTLRYEPFKRRVTWPNGVAVTTASMPSAGVSTTWFSLNSSSQGEATQWECSTRCAPC</sequence>
<dbReference type="Proteomes" id="UP001221838">
    <property type="component" value="Unassembled WGS sequence"/>
</dbReference>
<accession>A0ABT5DGJ4</accession>
<organism evidence="1 2">
    <name type="scientific">Stigmatella ashevillensis</name>
    <dbReference type="NCBI Taxonomy" id="2995309"/>
    <lineage>
        <taxon>Bacteria</taxon>
        <taxon>Pseudomonadati</taxon>
        <taxon>Myxococcota</taxon>
        <taxon>Myxococcia</taxon>
        <taxon>Myxococcales</taxon>
        <taxon>Cystobacterineae</taxon>
        <taxon>Archangiaceae</taxon>
        <taxon>Stigmatella</taxon>
    </lineage>
</organism>
<comment type="caution">
    <text evidence="1">The sequence shown here is derived from an EMBL/GenBank/DDBJ whole genome shotgun (WGS) entry which is preliminary data.</text>
</comment>
<dbReference type="Pfam" id="PF03237">
    <property type="entry name" value="Terminase_6N"/>
    <property type="match status" value="1"/>
</dbReference>